<dbReference type="AlphaFoldDB" id="A0A1I1J362"/>
<evidence type="ECO:0000313" key="2">
    <source>
        <dbReference type="EMBL" id="SFC42825.1"/>
    </source>
</evidence>
<sequence length="139" mass="15217">MTGLPNRRWFDRHLEAALELAEAEGRQIAVARLDLDSFKSVNDIFGQITGDRVLVEVAQRINALRRPSTMVARLGNDNFALILVEMTTEAAMQACGDVLTAAMRPSFDTKLGIVHLSASAGFAASRPGDTADTLFWARR</sequence>
<feature type="domain" description="GGDEF" evidence="1">
    <location>
        <begin position="26"/>
        <end position="139"/>
    </location>
</feature>
<dbReference type="PANTHER" id="PTHR44757:SF2">
    <property type="entry name" value="BIOFILM ARCHITECTURE MAINTENANCE PROTEIN MBAA"/>
    <property type="match status" value="1"/>
</dbReference>
<proteinExistence type="predicted"/>
<dbReference type="InterPro" id="IPR043128">
    <property type="entry name" value="Rev_trsase/Diguanyl_cyclase"/>
</dbReference>
<dbReference type="Gene3D" id="3.30.70.270">
    <property type="match status" value="1"/>
</dbReference>
<dbReference type="PROSITE" id="PS50887">
    <property type="entry name" value="GGDEF"/>
    <property type="match status" value="1"/>
</dbReference>
<dbReference type="CDD" id="cd01949">
    <property type="entry name" value="GGDEF"/>
    <property type="match status" value="1"/>
</dbReference>
<protein>
    <submittedName>
        <fullName evidence="2">Diguanylate cyclase (GGDEF) domain-containing protein</fullName>
    </submittedName>
</protein>
<dbReference type="InterPro" id="IPR000160">
    <property type="entry name" value="GGDEF_dom"/>
</dbReference>
<reference evidence="2 3" key="1">
    <citation type="submission" date="2016-10" db="EMBL/GenBank/DDBJ databases">
        <authorList>
            <person name="de Groot N.N."/>
        </authorList>
    </citation>
    <scope>NUCLEOTIDE SEQUENCE [LARGE SCALE GENOMIC DNA]</scope>
    <source>
        <strain evidence="2 3">CGMCC 1.10210</strain>
    </source>
</reference>
<dbReference type="Pfam" id="PF00990">
    <property type="entry name" value="GGDEF"/>
    <property type="match status" value="1"/>
</dbReference>
<name>A0A1I1J362_9HYPH</name>
<dbReference type="PANTHER" id="PTHR44757">
    <property type="entry name" value="DIGUANYLATE CYCLASE DGCP"/>
    <property type="match status" value="1"/>
</dbReference>
<dbReference type="STRING" id="728005.SAMN04488059_10547"/>
<dbReference type="SMART" id="SM00267">
    <property type="entry name" value="GGDEF"/>
    <property type="match status" value="1"/>
</dbReference>
<organism evidence="2 3">
    <name type="scientific">Devosia psychrophila</name>
    <dbReference type="NCBI Taxonomy" id="728005"/>
    <lineage>
        <taxon>Bacteria</taxon>
        <taxon>Pseudomonadati</taxon>
        <taxon>Pseudomonadota</taxon>
        <taxon>Alphaproteobacteria</taxon>
        <taxon>Hyphomicrobiales</taxon>
        <taxon>Devosiaceae</taxon>
        <taxon>Devosia</taxon>
    </lineage>
</organism>
<dbReference type="NCBIfam" id="TIGR00254">
    <property type="entry name" value="GGDEF"/>
    <property type="match status" value="1"/>
</dbReference>
<dbReference type="SUPFAM" id="SSF55073">
    <property type="entry name" value="Nucleotide cyclase"/>
    <property type="match status" value="1"/>
</dbReference>
<dbReference type="InterPro" id="IPR052155">
    <property type="entry name" value="Biofilm_reg_signaling"/>
</dbReference>
<dbReference type="RefSeq" id="WP_052952655.1">
    <property type="nucleotide sequence ID" value="NZ_FOMB01000005.1"/>
</dbReference>
<dbReference type="EMBL" id="FOMB01000005">
    <property type="protein sequence ID" value="SFC42825.1"/>
    <property type="molecule type" value="Genomic_DNA"/>
</dbReference>
<dbReference type="Proteomes" id="UP000182258">
    <property type="component" value="Unassembled WGS sequence"/>
</dbReference>
<dbReference type="OrthoDB" id="9814202at2"/>
<gene>
    <name evidence="2" type="ORF">SAMN04488059_10547</name>
</gene>
<evidence type="ECO:0000313" key="3">
    <source>
        <dbReference type="Proteomes" id="UP000182258"/>
    </source>
</evidence>
<evidence type="ECO:0000259" key="1">
    <source>
        <dbReference type="PROSITE" id="PS50887"/>
    </source>
</evidence>
<dbReference type="InterPro" id="IPR029787">
    <property type="entry name" value="Nucleotide_cyclase"/>
</dbReference>
<accession>A0A1I1J362</accession>